<comment type="caution">
    <text evidence="1">The sequence shown here is derived from an EMBL/GenBank/DDBJ whole genome shotgun (WGS) entry which is preliminary data.</text>
</comment>
<reference evidence="1 2" key="1">
    <citation type="submission" date="2018-08" db="EMBL/GenBank/DDBJ databases">
        <title>Aphanomyces genome sequencing and annotation.</title>
        <authorList>
            <person name="Minardi D."/>
            <person name="Oidtmann B."/>
            <person name="Van Der Giezen M."/>
            <person name="Studholme D.J."/>
        </authorList>
    </citation>
    <scope>NUCLEOTIDE SEQUENCE [LARGE SCALE GENOMIC DNA]</scope>
    <source>
        <strain evidence="1 2">NJM0002</strain>
    </source>
</reference>
<sequence>PPLYPLEPTSPSTGGLATLIHPNSPFKNTVEMAHDSPVLSGRYLQIHCTLGTATLVLHNVYASETWTERARFFDALPRDFPPHFLHVVGGDFNCTLNKNLDSLSPSTKTMAETGELTAWMSALSVVDLFRQQNPLRKTFTSPKLVNQLDYIFCSSQLTRLAHWKTAHIPHIPNTDHAPPWLLRFPRASTIVHNCLDRFLDKSSGFHNLGKAYDTLVTDIRQQLKLFHEEQLDKQRLSLKKLALEIAGLLNVPNMRQDPVLVDRVRDLQRQIHALHD</sequence>
<dbReference type="SUPFAM" id="SSF56219">
    <property type="entry name" value="DNase I-like"/>
    <property type="match status" value="1"/>
</dbReference>
<evidence type="ECO:0000313" key="1">
    <source>
        <dbReference type="EMBL" id="RHY27830.1"/>
    </source>
</evidence>
<proteinExistence type="predicted"/>
<dbReference type="EMBL" id="QUSY01000698">
    <property type="protein sequence ID" value="RHY27830.1"/>
    <property type="molecule type" value="Genomic_DNA"/>
</dbReference>
<feature type="non-terminal residue" evidence="1">
    <location>
        <position position="1"/>
    </location>
</feature>
<dbReference type="InterPro" id="IPR036691">
    <property type="entry name" value="Endo/exonu/phosph_ase_sf"/>
</dbReference>
<name>A0A3R6VJH0_9STRA</name>
<accession>A0A3R6VJH0</accession>
<dbReference type="VEuPathDB" id="FungiDB:H310_14545"/>
<dbReference type="Proteomes" id="UP000285060">
    <property type="component" value="Unassembled WGS sequence"/>
</dbReference>
<dbReference type="Gene3D" id="3.60.10.10">
    <property type="entry name" value="Endonuclease/exonuclease/phosphatase"/>
    <property type="match status" value="1"/>
</dbReference>
<protein>
    <recommendedName>
        <fullName evidence="3">Endonuclease/exonuclease/phosphatase domain-containing protein</fullName>
    </recommendedName>
</protein>
<organism evidence="1 2">
    <name type="scientific">Aphanomyces invadans</name>
    <dbReference type="NCBI Taxonomy" id="157072"/>
    <lineage>
        <taxon>Eukaryota</taxon>
        <taxon>Sar</taxon>
        <taxon>Stramenopiles</taxon>
        <taxon>Oomycota</taxon>
        <taxon>Saprolegniomycetes</taxon>
        <taxon>Saprolegniales</taxon>
        <taxon>Verrucalvaceae</taxon>
        <taxon>Aphanomyces</taxon>
    </lineage>
</organism>
<evidence type="ECO:0000313" key="2">
    <source>
        <dbReference type="Proteomes" id="UP000285060"/>
    </source>
</evidence>
<gene>
    <name evidence="1" type="ORF">DYB32_006496</name>
</gene>
<evidence type="ECO:0008006" key="3">
    <source>
        <dbReference type="Google" id="ProtNLM"/>
    </source>
</evidence>
<dbReference type="AlphaFoldDB" id="A0A3R6VJH0"/>
<keyword evidence="2" id="KW-1185">Reference proteome</keyword>